<evidence type="ECO:0000256" key="3">
    <source>
        <dbReference type="ARBA" id="ARBA00022722"/>
    </source>
</evidence>
<reference evidence="8" key="2">
    <citation type="journal article" date="2023" name="Commun. Biol.">
        <title>Intrasexual cuticular hydrocarbon dimorphism in a wasp sheds light on hydrocarbon biosynthesis genes in Hymenoptera.</title>
        <authorList>
            <person name="Moris V.C."/>
            <person name="Podsiadlowski L."/>
            <person name="Martin S."/>
            <person name="Oeyen J.P."/>
            <person name="Donath A."/>
            <person name="Petersen M."/>
            <person name="Wilbrandt J."/>
            <person name="Misof B."/>
            <person name="Liedtke D."/>
            <person name="Thamm M."/>
            <person name="Scheiner R."/>
            <person name="Schmitt T."/>
            <person name="Niehuis O."/>
        </authorList>
    </citation>
    <scope>NUCLEOTIDE SEQUENCE</scope>
    <source>
        <strain evidence="8">GBR_01_08_01A</strain>
    </source>
</reference>
<feature type="domain" description="CCHC-type" evidence="7">
    <location>
        <begin position="97"/>
        <end position="113"/>
    </location>
</feature>
<organism evidence="8 9">
    <name type="scientific">Odynerus spinipes</name>
    <dbReference type="NCBI Taxonomy" id="1348599"/>
    <lineage>
        <taxon>Eukaryota</taxon>
        <taxon>Metazoa</taxon>
        <taxon>Ecdysozoa</taxon>
        <taxon>Arthropoda</taxon>
        <taxon>Hexapoda</taxon>
        <taxon>Insecta</taxon>
        <taxon>Pterygota</taxon>
        <taxon>Neoptera</taxon>
        <taxon>Endopterygota</taxon>
        <taxon>Hymenoptera</taxon>
        <taxon>Apocrita</taxon>
        <taxon>Aculeata</taxon>
        <taxon>Vespoidea</taxon>
        <taxon>Vespidae</taxon>
        <taxon>Eumeninae</taxon>
        <taxon>Odynerus</taxon>
    </lineage>
</organism>
<dbReference type="InterPro" id="IPR021109">
    <property type="entry name" value="Peptidase_aspartic_dom_sf"/>
</dbReference>
<dbReference type="GO" id="GO:0003676">
    <property type="term" value="F:nucleic acid binding"/>
    <property type="evidence" value="ECO:0007669"/>
    <property type="project" value="InterPro"/>
</dbReference>
<dbReference type="InterPro" id="IPR036875">
    <property type="entry name" value="Znf_CCHC_sf"/>
</dbReference>
<evidence type="ECO:0000313" key="8">
    <source>
        <dbReference type="EMBL" id="KAK2578447.1"/>
    </source>
</evidence>
<keyword evidence="5" id="KW-0863">Zinc-finger</keyword>
<dbReference type="InterPro" id="IPR043502">
    <property type="entry name" value="DNA/RNA_pol_sf"/>
</dbReference>
<evidence type="ECO:0000256" key="6">
    <source>
        <dbReference type="SAM" id="MobiDB-lite"/>
    </source>
</evidence>
<dbReference type="InterPro" id="IPR001878">
    <property type="entry name" value="Znf_CCHC"/>
</dbReference>
<dbReference type="Gene3D" id="4.10.60.10">
    <property type="entry name" value="Zinc finger, CCHC-type"/>
    <property type="match status" value="1"/>
</dbReference>
<keyword evidence="5" id="KW-0479">Metal-binding</keyword>
<evidence type="ECO:0000256" key="5">
    <source>
        <dbReference type="PROSITE-ProRule" id="PRU00047"/>
    </source>
</evidence>
<keyword evidence="2" id="KW-0548">Nucleotidyltransferase</keyword>
<evidence type="ECO:0000256" key="1">
    <source>
        <dbReference type="ARBA" id="ARBA00022679"/>
    </source>
</evidence>
<evidence type="ECO:0000256" key="4">
    <source>
        <dbReference type="ARBA" id="ARBA00022759"/>
    </source>
</evidence>
<dbReference type="SUPFAM" id="SSF57756">
    <property type="entry name" value="Retrovirus zinc finger-like domains"/>
    <property type="match status" value="1"/>
</dbReference>
<dbReference type="AlphaFoldDB" id="A0AAD9VLU8"/>
<gene>
    <name evidence="8" type="ORF">KPH14_012587</name>
</gene>
<name>A0AAD9VLU8_9HYME</name>
<comment type="caution">
    <text evidence="8">The sequence shown here is derived from an EMBL/GenBank/DDBJ whole genome shotgun (WGS) entry which is preliminary data.</text>
</comment>
<dbReference type="PANTHER" id="PTHR37984">
    <property type="entry name" value="PROTEIN CBG26694"/>
    <property type="match status" value="1"/>
</dbReference>
<keyword evidence="5" id="KW-0862">Zinc</keyword>
<feature type="domain" description="CCHC-type" evidence="7">
    <location>
        <begin position="77"/>
        <end position="92"/>
    </location>
</feature>
<feature type="region of interest" description="Disordered" evidence="6">
    <location>
        <begin position="50"/>
        <end position="72"/>
    </location>
</feature>
<dbReference type="Gene3D" id="2.40.70.10">
    <property type="entry name" value="Acid Proteases"/>
    <property type="match status" value="1"/>
</dbReference>
<dbReference type="Pfam" id="PF00098">
    <property type="entry name" value="zf-CCHC"/>
    <property type="match status" value="1"/>
</dbReference>
<dbReference type="GO" id="GO:0071897">
    <property type="term" value="P:DNA biosynthetic process"/>
    <property type="evidence" value="ECO:0007669"/>
    <property type="project" value="UniProtKB-ARBA"/>
</dbReference>
<dbReference type="GO" id="GO:0016779">
    <property type="term" value="F:nucleotidyltransferase activity"/>
    <property type="evidence" value="ECO:0007669"/>
    <property type="project" value="UniProtKB-KW"/>
</dbReference>
<evidence type="ECO:0000256" key="2">
    <source>
        <dbReference type="ARBA" id="ARBA00022695"/>
    </source>
</evidence>
<dbReference type="Proteomes" id="UP001258017">
    <property type="component" value="Unassembled WGS sequence"/>
</dbReference>
<protein>
    <recommendedName>
        <fullName evidence="7">CCHC-type domain-containing protein</fullName>
    </recommendedName>
</protein>
<dbReference type="SUPFAM" id="SSF56672">
    <property type="entry name" value="DNA/RNA polymerases"/>
    <property type="match status" value="1"/>
</dbReference>
<accession>A0AAD9VLU8</accession>
<feature type="compositionally biased region" description="Basic residues" evidence="6">
    <location>
        <begin position="57"/>
        <end position="66"/>
    </location>
</feature>
<keyword evidence="9" id="KW-1185">Reference proteome</keyword>
<keyword evidence="4" id="KW-0255">Endonuclease</keyword>
<sequence>MWRTVSIYNNTPGGMVVTLRRPSPTHAALRIQERVIAEVQQGLRELRAREAEETRAAQKRNTKDKKSRPEGKVNRTCFNCKEEGHTERACEKPKQNKCFLCDEVGHYAKYCKKRSSADKPEAKGVSNVVLHTQAGRGHEKYFKDAFINGRYMKSYIDLGSSSVTLRKDAADEAGFTYLEGNFEQLIGYGIGIVNPIGKMTGNIRIDDVEAKVPIHIVPSNCQAIPLIVGHPFTEQPHVEVVSRPSELIIKSLEDDLPKITPDDGQRKTVLWAKEATVIPDNYLGCIAVQTRLQKQDLCIEGVLKESGQLIPRCLISTDGNGESVLPILNVSGEVVEITEGATLTRGETVSCSSRDSKREVNEEPVKLEEINTELPEDEAQSIVSILNEFKDLIVRIIRQVGCKDRAEISITLMDANPIVYRPYRVSQHEQRKIESIVEELKEADIIEGSDSPFASPVLDGDDWDVHVNQVQWSINNTQHSVTQRTPYEIIFNKRGIGIHTDQLTREIIELNEILDTVDERKPVSELLEENRVKQKEYFDKRRKSPYLYEKSDIVMIRSEPQATGQSNKLQVKSKGPYEIVKSLGNDRYLVQDIEGEQQSNQII</sequence>
<dbReference type="GO" id="GO:0008270">
    <property type="term" value="F:zinc ion binding"/>
    <property type="evidence" value="ECO:0007669"/>
    <property type="project" value="UniProtKB-KW"/>
</dbReference>
<evidence type="ECO:0000259" key="7">
    <source>
        <dbReference type="PROSITE" id="PS50158"/>
    </source>
</evidence>
<dbReference type="PROSITE" id="PS50158">
    <property type="entry name" value="ZF_CCHC"/>
    <property type="match status" value="2"/>
</dbReference>
<dbReference type="GO" id="GO:0004519">
    <property type="term" value="F:endonuclease activity"/>
    <property type="evidence" value="ECO:0007669"/>
    <property type="project" value="UniProtKB-KW"/>
</dbReference>
<dbReference type="EMBL" id="JAIFRP010000287">
    <property type="protein sequence ID" value="KAK2578447.1"/>
    <property type="molecule type" value="Genomic_DNA"/>
</dbReference>
<proteinExistence type="predicted"/>
<dbReference type="Gene3D" id="3.10.10.10">
    <property type="entry name" value="HIV Type 1 Reverse Transcriptase, subunit A, domain 1"/>
    <property type="match status" value="1"/>
</dbReference>
<dbReference type="PANTHER" id="PTHR37984:SF5">
    <property type="entry name" value="PROTEIN NYNRIN-LIKE"/>
    <property type="match status" value="1"/>
</dbReference>
<keyword evidence="4" id="KW-0378">Hydrolase</keyword>
<keyword evidence="1" id="KW-0808">Transferase</keyword>
<keyword evidence="3" id="KW-0540">Nuclease</keyword>
<dbReference type="SMART" id="SM00343">
    <property type="entry name" value="ZnF_C2HC"/>
    <property type="match status" value="2"/>
</dbReference>
<dbReference type="InterPro" id="IPR050951">
    <property type="entry name" value="Retrovirus_Pol_polyprotein"/>
</dbReference>
<reference evidence="8" key="1">
    <citation type="submission" date="2021-08" db="EMBL/GenBank/DDBJ databases">
        <authorList>
            <person name="Misof B."/>
            <person name="Oliver O."/>
            <person name="Podsiadlowski L."/>
            <person name="Donath A."/>
            <person name="Peters R."/>
            <person name="Mayer C."/>
            <person name="Rust J."/>
            <person name="Gunkel S."/>
            <person name="Lesny P."/>
            <person name="Martin S."/>
            <person name="Oeyen J.P."/>
            <person name="Petersen M."/>
            <person name="Panagiotis P."/>
            <person name="Wilbrandt J."/>
            <person name="Tanja T."/>
        </authorList>
    </citation>
    <scope>NUCLEOTIDE SEQUENCE</scope>
    <source>
        <strain evidence="8">GBR_01_08_01A</strain>
        <tissue evidence="8">Thorax + abdomen</tissue>
    </source>
</reference>
<evidence type="ECO:0000313" key="9">
    <source>
        <dbReference type="Proteomes" id="UP001258017"/>
    </source>
</evidence>